<evidence type="ECO:0000256" key="6">
    <source>
        <dbReference type="ARBA" id="ARBA00023136"/>
    </source>
</evidence>
<name>A0A5S9MAQ9_BACIA</name>
<evidence type="ECO:0000313" key="8">
    <source>
        <dbReference type="EMBL" id="BBP89955.1"/>
    </source>
</evidence>
<organism evidence="8 9">
    <name type="scientific">Bacillus safensis</name>
    <dbReference type="NCBI Taxonomy" id="561879"/>
    <lineage>
        <taxon>Bacteria</taxon>
        <taxon>Bacillati</taxon>
        <taxon>Bacillota</taxon>
        <taxon>Bacilli</taxon>
        <taxon>Bacillales</taxon>
        <taxon>Bacillaceae</taxon>
        <taxon>Bacillus</taxon>
    </lineage>
</organism>
<keyword evidence="5 7" id="KW-1133">Transmembrane helix</keyword>
<evidence type="ECO:0000256" key="7">
    <source>
        <dbReference type="SAM" id="Phobius"/>
    </source>
</evidence>
<proteinExistence type="predicted"/>
<keyword evidence="2" id="KW-0813">Transport</keyword>
<evidence type="ECO:0000256" key="2">
    <source>
        <dbReference type="ARBA" id="ARBA00022448"/>
    </source>
</evidence>
<feature type="transmembrane region" description="Helical" evidence="7">
    <location>
        <begin position="12"/>
        <end position="42"/>
    </location>
</feature>
<evidence type="ECO:0000256" key="1">
    <source>
        <dbReference type="ARBA" id="ARBA00004651"/>
    </source>
</evidence>
<dbReference type="GO" id="GO:0042910">
    <property type="term" value="F:xenobiotic transmembrane transporter activity"/>
    <property type="evidence" value="ECO:0007669"/>
    <property type="project" value="InterPro"/>
</dbReference>
<dbReference type="Pfam" id="PF01554">
    <property type="entry name" value="MatE"/>
    <property type="match status" value="1"/>
</dbReference>
<dbReference type="InterPro" id="IPR002528">
    <property type="entry name" value="MATE_fam"/>
</dbReference>
<evidence type="ECO:0000256" key="3">
    <source>
        <dbReference type="ARBA" id="ARBA00022475"/>
    </source>
</evidence>
<evidence type="ECO:0000256" key="5">
    <source>
        <dbReference type="ARBA" id="ARBA00022989"/>
    </source>
</evidence>
<dbReference type="GO" id="GO:0015297">
    <property type="term" value="F:antiporter activity"/>
    <property type="evidence" value="ECO:0007669"/>
    <property type="project" value="InterPro"/>
</dbReference>
<dbReference type="EMBL" id="AP021906">
    <property type="protein sequence ID" value="BBP89955.1"/>
    <property type="molecule type" value="Genomic_DNA"/>
</dbReference>
<dbReference type="PANTHER" id="PTHR43549">
    <property type="entry name" value="MULTIDRUG RESISTANCE PROTEIN YPNP-RELATED"/>
    <property type="match status" value="1"/>
</dbReference>
<keyword evidence="3" id="KW-1003">Cell membrane</keyword>
<dbReference type="InterPro" id="IPR052031">
    <property type="entry name" value="Membrane_Transporter-Flippase"/>
</dbReference>
<accession>A0A5S9MAQ9</accession>
<protein>
    <submittedName>
        <fullName evidence="8">Uncharacterized protein</fullName>
    </submittedName>
</protein>
<dbReference type="Proteomes" id="UP000464658">
    <property type="component" value="Chromosome"/>
</dbReference>
<evidence type="ECO:0000256" key="4">
    <source>
        <dbReference type="ARBA" id="ARBA00022692"/>
    </source>
</evidence>
<comment type="subcellular location">
    <subcellularLocation>
        <location evidence="1">Cell membrane</location>
        <topology evidence="1">Multi-pass membrane protein</topology>
    </subcellularLocation>
</comment>
<feature type="transmembrane region" description="Helical" evidence="7">
    <location>
        <begin position="95"/>
        <end position="114"/>
    </location>
</feature>
<keyword evidence="6 7" id="KW-0472">Membrane</keyword>
<keyword evidence="4 7" id="KW-0812">Transmembrane</keyword>
<dbReference type="PANTHER" id="PTHR43549:SF3">
    <property type="entry name" value="MULTIDRUG RESISTANCE PROTEIN YPNP-RELATED"/>
    <property type="match status" value="1"/>
</dbReference>
<gene>
    <name evidence="8" type="ORF">BsIDN1_35730</name>
</gene>
<dbReference type="GO" id="GO:0005886">
    <property type="term" value="C:plasma membrane"/>
    <property type="evidence" value="ECO:0007669"/>
    <property type="project" value="UniProtKB-SubCell"/>
</dbReference>
<feature type="transmembrane region" description="Helical" evidence="7">
    <location>
        <begin position="48"/>
        <end position="75"/>
    </location>
</feature>
<dbReference type="AlphaFoldDB" id="A0A5S9MAQ9"/>
<sequence>MTLDNNQSLVKTMSIFLIPLLLSNILQSIGQLVSIVLVGRWIGEDAVAAISAFFPLFFLLVSFSIGIGSGSSILIGQAYGAKNEQKIKRNYWHNAFIHFFLIGVSLAIIGGFFATDILNLMGTPANIVEESAGAMLEFYSSQCRSYFFILFIRPSCEGQGIRKRHFIS</sequence>
<reference evidence="8 9" key="1">
    <citation type="submission" date="2019-12" db="EMBL/GenBank/DDBJ databases">
        <title>Full genome sequence of a Bacillus safensis strain isolated from commercially available natto in Indonesia.</title>
        <authorList>
            <person name="Yoshida M."/>
            <person name="Uomi M."/>
            <person name="Waturangi D."/>
            <person name="Ekaputri J.J."/>
            <person name="Setiamarga D.H.E."/>
        </authorList>
    </citation>
    <scope>NUCLEOTIDE SEQUENCE [LARGE SCALE GENOMIC DNA]</scope>
    <source>
        <strain evidence="8 9">IDN1</strain>
    </source>
</reference>
<evidence type="ECO:0000313" key="9">
    <source>
        <dbReference type="Proteomes" id="UP000464658"/>
    </source>
</evidence>